<keyword evidence="4 6" id="KW-0472">Membrane</keyword>
<dbReference type="GO" id="GO:0022857">
    <property type="term" value="F:transmembrane transporter activity"/>
    <property type="evidence" value="ECO:0007669"/>
    <property type="project" value="InterPro"/>
</dbReference>
<dbReference type="Pfam" id="PF07690">
    <property type="entry name" value="MFS_1"/>
    <property type="match status" value="1"/>
</dbReference>
<name>A0A9N9Q7H4_9HELO</name>
<dbReference type="Gene3D" id="1.20.1250.20">
    <property type="entry name" value="MFS general substrate transporter like domains"/>
    <property type="match status" value="2"/>
</dbReference>
<comment type="caution">
    <text evidence="7">The sequence shown here is derived from an EMBL/GenBank/DDBJ whole genome shotgun (WGS) entry which is preliminary data.</text>
</comment>
<evidence type="ECO:0000313" key="8">
    <source>
        <dbReference type="Proteomes" id="UP000701801"/>
    </source>
</evidence>
<organism evidence="7 8">
    <name type="scientific">Hymenoscyphus albidus</name>
    <dbReference type="NCBI Taxonomy" id="595503"/>
    <lineage>
        <taxon>Eukaryota</taxon>
        <taxon>Fungi</taxon>
        <taxon>Dikarya</taxon>
        <taxon>Ascomycota</taxon>
        <taxon>Pezizomycotina</taxon>
        <taxon>Leotiomycetes</taxon>
        <taxon>Helotiales</taxon>
        <taxon>Helotiaceae</taxon>
        <taxon>Hymenoscyphus</taxon>
    </lineage>
</organism>
<feature type="transmembrane region" description="Helical" evidence="6">
    <location>
        <begin position="80"/>
        <end position="99"/>
    </location>
</feature>
<reference evidence="7" key="1">
    <citation type="submission" date="2021-07" db="EMBL/GenBank/DDBJ databases">
        <authorList>
            <person name="Durling M."/>
        </authorList>
    </citation>
    <scope>NUCLEOTIDE SEQUENCE</scope>
</reference>
<feature type="transmembrane region" description="Helical" evidence="6">
    <location>
        <begin position="425"/>
        <end position="445"/>
    </location>
</feature>
<dbReference type="Proteomes" id="UP000701801">
    <property type="component" value="Unassembled WGS sequence"/>
</dbReference>
<feature type="transmembrane region" description="Helical" evidence="6">
    <location>
        <begin position="351"/>
        <end position="374"/>
    </location>
</feature>
<evidence type="ECO:0000256" key="3">
    <source>
        <dbReference type="ARBA" id="ARBA00022989"/>
    </source>
</evidence>
<dbReference type="InterPro" id="IPR011701">
    <property type="entry name" value="MFS"/>
</dbReference>
<feature type="transmembrane region" description="Helical" evidence="6">
    <location>
        <begin position="284"/>
        <end position="305"/>
    </location>
</feature>
<keyword evidence="8" id="KW-1185">Reference proteome</keyword>
<proteinExistence type="predicted"/>
<evidence type="ECO:0000256" key="2">
    <source>
        <dbReference type="ARBA" id="ARBA00022692"/>
    </source>
</evidence>
<feature type="transmembrane region" description="Helical" evidence="6">
    <location>
        <begin position="484"/>
        <end position="511"/>
    </location>
</feature>
<evidence type="ECO:0000313" key="7">
    <source>
        <dbReference type="EMBL" id="CAG8977462.1"/>
    </source>
</evidence>
<dbReference type="PANTHER" id="PTHR23501">
    <property type="entry name" value="MAJOR FACILITATOR SUPERFAMILY"/>
    <property type="match status" value="1"/>
</dbReference>
<evidence type="ECO:0000256" key="4">
    <source>
        <dbReference type="ARBA" id="ARBA00023136"/>
    </source>
</evidence>
<feature type="compositionally biased region" description="Low complexity" evidence="5">
    <location>
        <begin position="34"/>
        <end position="48"/>
    </location>
</feature>
<dbReference type="AlphaFoldDB" id="A0A9N9Q7H4"/>
<dbReference type="PANTHER" id="PTHR23501:SF55">
    <property type="entry name" value="SIDEROPHORE IRON TRANSPORTER, PUTATIVE (AFU_ORTHOLOGUE AFUA_3G03440)-RELATED"/>
    <property type="match status" value="1"/>
</dbReference>
<feature type="transmembrane region" description="Helical" evidence="6">
    <location>
        <begin position="235"/>
        <end position="258"/>
    </location>
</feature>
<keyword evidence="3 6" id="KW-1133">Transmembrane helix</keyword>
<dbReference type="SUPFAM" id="SSF103473">
    <property type="entry name" value="MFS general substrate transporter"/>
    <property type="match status" value="1"/>
</dbReference>
<feature type="transmembrane region" description="Helical" evidence="6">
    <location>
        <begin position="143"/>
        <end position="164"/>
    </location>
</feature>
<evidence type="ECO:0008006" key="9">
    <source>
        <dbReference type="Google" id="ProtNLM"/>
    </source>
</evidence>
<feature type="transmembrane region" description="Helical" evidence="6">
    <location>
        <begin position="317"/>
        <end position="339"/>
    </location>
</feature>
<dbReference type="InterPro" id="IPR036259">
    <property type="entry name" value="MFS_trans_sf"/>
</dbReference>
<feature type="transmembrane region" description="Helical" evidence="6">
    <location>
        <begin position="204"/>
        <end position="223"/>
    </location>
</feature>
<evidence type="ECO:0000256" key="5">
    <source>
        <dbReference type="SAM" id="MobiDB-lite"/>
    </source>
</evidence>
<gene>
    <name evidence="7" type="ORF">HYALB_00011810</name>
</gene>
<sequence length="599" mass="64114">MKSSIPASGTPPCDLEEVPNIHVAGSVCSKESSPDISGNDSSISSSGIQNDGEGMVEKNLLPGVAQAEAVTRIWNKNTLFVAYGCIFLVYCTNSLQFQVQLALNPYVASAFNSHALTSVVVVESYILSGILQPPMSKILDYWGRAEGLVVIVSISALGNALTAVCKNVPGYVVAQSFTNVGFQGLMYVLSVVVADTTSLANRAFAFAFAQCPFIFTAFAGPALAQAFYSKAGFRWVFGCFAVIMPTVSLPIIGLLFYYQRKANRLGILTKIRSGRSTLKSIKHFAVEFDVIGTFLIFVGLSLFLLPFSLTGPELYKWTSPAILGMIIPGIGFLVAFGLWEQFGAPTPYLPGNILLMPSVMGAALTCIGSFGAYYCWDNYFTSFLQVMKGVDIQQAGFIGNIPNLANSSCGLIVGYLVRVSGRFKWLGWSVMPLQFAGGIMIAIFTRSDSKLAYLIISQILVSLGGGTLYVCGEMAAMAVAGHDGMAAVLAFQNLCMALGVSLGGAFAGAIWSNTIPGQLMKFLPDDAKKDVAKIYGNLELQLSFNFGHPVRTALVNSYSVAQFRLGVAGTCILFITVVGVALWRDVHVKKLKQMGGVVL</sequence>
<feature type="transmembrane region" description="Helical" evidence="6">
    <location>
        <begin position="563"/>
        <end position="583"/>
    </location>
</feature>
<feature type="transmembrane region" description="Helical" evidence="6">
    <location>
        <begin position="170"/>
        <end position="192"/>
    </location>
</feature>
<evidence type="ECO:0000256" key="6">
    <source>
        <dbReference type="SAM" id="Phobius"/>
    </source>
</evidence>
<feature type="transmembrane region" description="Helical" evidence="6">
    <location>
        <begin position="451"/>
        <end position="472"/>
    </location>
</feature>
<accession>A0A9N9Q7H4</accession>
<dbReference type="GO" id="GO:0005886">
    <property type="term" value="C:plasma membrane"/>
    <property type="evidence" value="ECO:0007669"/>
    <property type="project" value="TreeGrafter"/>
</dbReference>
<feature type="region of interest" description="Disordered" evidence="5">
    <location>
        <begin position="29"/>
        <end position="48"/>
    </location>
</feature>
<protein>
    <recommendedName>
        <fullName evidence="9">MFS general substrate transporter</fullName>
    </recommendedName>
</protein>
<dbReference type="EMBL" id="CAJVRM010000219">
    <property type="protein sequence ID" value="CAG8977462.1"/>
    <property type="molecule type" value="Genomic_DNA"/>
</dbReference>
<comment type="subcellular location">
    <subcellularLocation>
        <location evidence="1">Membrane</location>
        <topology evidence="1">Multi-pass membrane protein</topology>
    </subcellularLocation>
</comment>
<keyword evidence="2 6" id="KW-0812">Transmembrane</keyword>
<evidence type="ECO:0000256" key="1">
    <source>
        <dbReference type="ARBA" id="ARBA00004141"/>
    </source>
</evidence>
<dbReference type="OrthoDB" id="4078873at2759"/>